<sequence>MFKLRRKLPGVVTLVGRSSELAGLLERENVAPTLVLGFVSPHADIDAVAQVLRCRYPSTPLSLCSTSGELCSGSGGLYCDTGNSWDRVVVQLFDESLVARAQVVAVPLGSEDLRSGSIALSASERVARMAAALGRVSVDLDIDYRDTLAYVLLDGLSNSESFFMEALYESGRFPCLFVGGSAGGKLTFDHTWIHDGKQRLENHALIAFMKLAPEVRFGVFKSQNFETAGRSFHVFKASVERRAIASVLDQNGRIVPFIEALCGALGCSPGDLEAKLADYSFAIRVGNDLFVRSVSAIDPAANEVRFFCDVAPGEELQLVRRTSLVEQTSRDFQTFLQGKPGRPVAGILNDCILRRLNNSRELGAMARVMDGVPVAGFSTFGEILGLNLNQTLTAVFFFRVAAGERFRDPYVDDFPVRYGEFKAFFLRRRIAEYSGLSRAVVRQVADYESGLFDSQYDPSQFTGGFAEVVSGLNALGVQLCQARTQQEETSAHLSSSADDLYGSVEQLSRSVGEQRRVVGEAEDMVERLSAESLRVASSARDLAEAGSHIRSVVELIQQIADQTNLLALNAAIEAARAGEQGRGFAVVADEVRKLAEKSRLSADEIGVEVDRLAKDIGDVAQSIELNSGDVARLAPILTSLSAISAESDTAAQHTRSVADALKGLIP</sequence>
<evidence type="ECO:0000313" key="6">
    <source>
        <dbReference type="Proteomes" id="UP000292136"/>
    </source>
</evidence>
<gene>
    <name evidence="5" type="ORF">EV678_3031</name>
</gene>
<name>A0ABY0IMF0_9RHOO</name>
<dbReference type="Gene3D" id="1.10.287.950">
    <property type="entry name" value="Methyl-accepting chemotaxis protein"/>
    <property type="match status" value="1"/>
</dbReference>
<feature type="domain" description="Methyl-accepting transducer" evidence="4">
    <location>
        <begin position="478"/>
        <end position="666"/>
    </location>
</feature>
<dbReference type="InterPro" id="IPR004090">
    <property type="entry name" value="Chemotax_Me-accpt_rcpt"/>
</dbReference>
<evidence type="ECO:0000256" key="2">
    <source>
        <dbReference type="ARBA" id="ARBA00029447"/>
    </source>
</evidence>
<dbReference type="Proteomes" id="UP000292136">
    <property type="component" value="Unassembled WGS sequence"/>
</dbReference>
<protein>
    <submittedName>
        <fullName evidence="5">FIST-like protein</fullName>
    </submittedName>
</protein>
<evidence type="ECO:0000313" key="5">
    <source>
        <dbReference type="EMBL" id="RZT75844.1"/>
    </source>
</evidence>
<organism evidence="5 6">
    <name type="scientific">Azospira oryzae</name>
    <dbReference type="NCBI Taxonomy" id="146939"/>
    <lineage>
        <taxon>Bacteria</taxon>
        <taxon>Pseudomonadati</taxon>
        <taxon>Pseudomonadota</taxon>
        <taxon>Betaproteobacteria</taxon>
        <taxon>Rhodocyclales</taxon>
        <taxon>Rhodocyclaceae</taxon>
        <taxon>Azospira</taxon>
    </lineage>
</organism>
<dbReference type="EMBL" id="SHKM01000003">
    <property type="protein sequence ID" value="RZT75844.1"/>
    <property type="molecule type" value="Genomic_DNA"/>
</dbReference>
<dbReference type="InterPro" id="IPR013702">
    <property type="entry name" value="FIST_domain_N"/>
</dbReference>
<dbReference type="SMART" id="SM01204">
    <property type="entry name" value="FIST_C"/>
    <property type="match status" value="1"/>
</dbReference>
<dbReference type="PROSITE" id="PS50111">
    <property type="entry name" value="CHEMOTAXIS_TRANSDUC_2"/>
    <property type="match status" value="1"/>
</dbReference>
<dbReference type="SUPFAM" id="SSF58104">
    <property type="entry name" value="Methyl-accepting chemotaxis protein (MCP) signaling domain"/>
    <property type="match status" value="1"/>
</dbReference>
<dbReference type="PANTHER" id="PTHR32089:SF112">
    <property type="entry name" value="LYSOZYME-LIKE PROTEIN-RELATED"/>
    <property type="match status" value="1"/>
</dbReference>
<dbReference type="Pfam" id="PF00015">
    <property type="entry name" value="MCPsignal"/>
    <property type="match status" value="1"/>
</dbReference>
<comment type="similarity">
    <text evidence="2">Belongs to the methyl-accepting chemotaxis (MCP) protein family.</text>
</comment>
<evidence type="ECO:0000256" key="3">
    <source>
        <dbReference type="PROSITE-ProRule" id="PRU00284"/>
    </source>
</evidence>
<dbReference type="SMART" id="SM00283">
    <property type="entry name" value="MA"/>
    <property type="match status" value="1"/>
</dbReference>
<dbReference type="InterPro" id="IPR004089">
    <property type="entry name" value="MCPsignal_dom"/>
</dbReference>
<dbReference type="PRINTS" id="PR00260">
    <property type="entry name" value="CHEMTRNSDUCR"/>
</dbReference>
<evidence type="ECO:0000259" key="4">
    <source>
        <dbReference type="PROSITE" id="PS50111"/>
    </source>
</evidence>
<dbReference type="SMART" id="SM00897">
    <property type="entry name" value="FIST"/>
    <property type="match status" value="1"/>
</dbReference>
<dbReference type="Pfam" id="PF10442">
    <property type="entry name" value="FIST_C"/>
    <property type="match status" value="1"/>
</dbReference>
<proteinExistence type="inferred from homology"/>
<dbReference type="InterPro" id="IPR019494">
    <property type="entry name" value="FIST_C"/>
</dbReference>
<evidence type="ECO:0000256" key="1">
    <source>
        <dbReference type="ARBA" id="ARBA00023224"/>
    </source>
</evidence>
<reference evidence="5 6" key="1">
    <citation type="submission" date="2019-02" db="EMBL/GenBank/DDBJ databases">
        <title>Genomic Encyclopedia of Type Strains, Phase IV (KMG-IV): sequencing the most valuable type-strain genomes for metagenomic binning, comparative biology and taxonomic classification.</title>
        <authorList>
            <person name="Goeker M."/>
        </authorList>
    </citation>
    <scope>NUCLEOTIDE SEQUENCE [LARGE SCALE GENOMIC DNA]</scope>
    <source>
        <strain evidence="5 6">DSM 21223</strain>
    </source>
</reference>
<accession>A0ABY0IMF0</accession>
<dbReference type="RefSeq" id="WP_130460111.1">
    <property type="nucleotide sequence ID" value="NZ_SHKM01000003.1"/>
</dbReference>
<comment type="caution">
    <text evidence="5">The sequence shown here is derived from an EMBL/GenBank/DDBJ whole genome shotgun (WGS) entry which is preliminary data.</text>
</comment>
<dbReference type="Pfam" id="PF08495">
    <property type="entry name" value="FIST"/>
    <property type="match status" value="1"/>
</dbReference>
<dbReference type="PANTHER" id="PTHR32089">
    <property type="entry name" value="METHYL-ACCEPTING CHEMOTAXIS PROTEIN MCPB"/>
    <property type="match status" value="1"/>
</dbReference>
<keyword evidence="6" id="KW-1185">Reference proteome</keyword>
<keyword evidence="1 3" id="KW-0807">Transducer</keyword>